<keyword evidence="3" id="KW-1185">Reference proteome</keyword>
<protein>
    <submittedName>
        <fullName evidence="2">Uncharacterized protein</fullName>
    </submittedName>
</protein>
<feature type="transmembrane region" description="Helical" evidence="1">
    <location>
        <begin position="30"/>
        <end position="48"/>
    </location>
</feature>
<keyword evidence="1" id="KW-0472">Membrane</keyword>
<feature type="transmembrane region" description="Helical" evidence="1">
    <location>
        <begin position="60"/>
        <end position="79"/>
    </location>
</feature>
<name>A0A4E0PYW3_9EURY</name>
<evidence type="ECO:0000313" key="3">
    <source>
        <dbReference type="Proteomes" id="UP000297295"/>
    </source>
</evidence>
<accession>A0A4E0PYW3</accession>
<gene>
    <name evidence="2" type="ORF">CUN85_03250</name>
</gene>
<dbReference type="RefSeq" id="WP_135388903.1">
    <property type="nucleotide sequence ID" value="NZ_PGGK01000003.1"/>
</dbReference>
<dbReference type="EMBL" id="PGGK01000003">
    <property type="protein sequence ID" value="TGC10739.1"/>
    <property type="molecule type" value="Genomic_DNA"/>
</dbReference>
<organism evidence="2 3">
    <name type="scientific">Methanolobus halotolerans</name>
    <dbReference type="NCBI Taxonomy" id="2052935"/>
    <lineage>
        <taxon>Archaea</taxon>
        <taxon>Methanobacteriati</taxon>
        <taxon>Methanobacteriota</taxon>
        <taxon>Stenosarchaea group</taxon>
        <taxon>Methanomicrobia</taxon>
        <taxon>Methanosarcinales</taxon>
        <taxon>Methanosarcinaceae</taxon>
        <taxon>Methanolobus</taxon>
    </lineage>
</organism>
<evidence type="ECO:0000313" key="2">
    <source>
        <dbReference type="EMBL" id="TGC10739.1"/>
    </source>
</evidence>
<evidence type="ECO:0000256" key="1">
    <source>
        <dbReference type="SAM" id="Phobius"/>
    </source>
</evidence>
<dbReference type="Proteomes" id="UP000297295">
    <property type="component" value="Unassembled WGS sequence"/>
</dbReference>
<keyword evidence="1" id="KW-0812">Transmembrane</keyword>
<proteinExistence type="predicted"/>
<sequence>MLTSVLSTTTTTGSVTGIQSMTTTTGIPEYGVIAVIMLITLLSAKFVLSASAKWSKSLDCTLKMAITPLIIEFVAIVVFKLSHLN</sequence>
<dbReference type="AlphaFoldDB" id="A0A4E0PYW3"/>
<comment type="caution">
    <text evidence="2">The sequence shown here is derived from an EMBL/GenBank/DDBJ whole genome shotgun (WGS) entry which is preliminary data.</text>
</comment>
<keyword evidence="1" id="KW-1133">Transmembrane helix</keyword>
<dbReference type="OrthoDB" id="142719at2157"/>
<reference evidence="2 3" key="1">
    <citation type="submission" date="2017-11" db="EMBL/GenBank/DDBJ databases">
        <title>Isolation and Characterization of Methanogenic Archaea from Saline Meromictic Lake at Siberia.</title>
        <authorList>
            <person name="Shen Y."/>
            <person name="Huang H.-H."/>
            <person name="Lai M.-C."/>
            <person name="Chen S.-C."/>
        </authorList>
    </citation>
    <scope>NUCLEOTIDE SEQUENCE [LARGE SCALE GENOMIC DNA]</scope>
    <source>
        <strain evidence="2 3">SY-01</strain>
    </source>
</reference>